<evidence type="ECO:0000313" key="5">
    <source>
        <dbReference type="Proteomes" id="UP001168478"/>
    </source>
</evidence>
<comment type="caution">
    <text evidence="3">The sequence shown here is derived from an EMBL/GenBank/DDBJ whole genome shotgun (WGS) entry which is preliminary data.</text>
</comment>
<proteinExistence type="predicted"/>
<name>A0AAW7JM84_9BACT</name>
<dbReference type="PROSITE" id="PS51257">
    <property type="entry name" value="PROKAR_LIPOPROTEIN"/>
    <property type="match status" value="1"/>
</dbReference>
<evidence type="ECO:0000313" key="4">
    <source>
        <dbReference type="Proteomes" id="UP001167831"/>
    </source>
</evidence>
<evidence type="ECO:0000256" key="1">
    <source>
        <dbReference type="SAM" id="SignalP"/>
    </source>
</evidence>
<keyword evidence="4" id="KW-1185">Reference proteome</keyword>
<organism evidence="3 5">
    <name type="scientific">Leyella lascolaii</name>
    <dbReference type="NCBI Taxonomy" id="1776379"/>
    <lineage>
        <taxon>Bacteria</taxon>
        <taxon>Pseudomonadati</taxon>
        <taxon>Bacteroidota</taxon>
        <taxon>Bacteroidia</taxon>
        <taxon>Bacteroidales</taxon>
        <taxon>Prevotellaceae</taxon>
        <taxon>Leyella</taxon>
    </lineage>
</organism>
<accession>A0AAW7JM84</accession>
<dbReference type="EMBL" id="JAUEIF010000004">
    <property type="protein sequence ID" value="MDN0025191.1"/>
    <property type="molecule type" value="Genomic_DNA"/>
</dbReference>
<dbReference type="Pfam" id="PF16128">
    <property type="entry name" value="DUF4840"/>
    <property type="match status" value="1"/>
</dbReference>
<protein>
    <submittedName>
        <fullName evidence="3">DUF4840 domain-containing protein</fullName>
    </submittedName>
</protein>
<reference evidence="3" key="1">
    <citation type="submission" date="2023-06" db="EMBL/GenBank/DDBJ databases">
        <authorList>
            <person name="Zeman M."/>
            <person name="Kubasova T."/>
            <person name="Jahodarova E."/>
            <person name="Nykrynova M."/>
            <person name="Rychlik I."/>
        </authorList>
    </citation>
    <scope>NUCLEOTIDE SEQUENCE</scope>
    <source>
        <strain evidence="3">ET15</strain>
        <strain evidence="2">ET37</strain>
    </source>
</reference>
<dbReference type="Proteomes" id="UP001168478">
    <property type="component" value="Unassembled WGS sequence"/>
</dbReference>
<feature type="chain" id="PRO_5043588775" evidence="1">
    <location>
        <begin position="21"/>
        <end position="225"/>
    </location>
</feature>
<evidence type="ECO:0000313" key="2">
    <source>
        <dbReference type="EMBL" id="MDN0023116.1"/>
    </source>
</evidence>
<dbReference type="AlphaFoldDB" id="A0AAW7JM84"/>
<feature type="signal peptide" evidence="1">
    <location>
        <begin position="1"/>
        <end position="20"/>
    </location>
</feature>
<evidence type="ECO:0000313" key="3">
    <source>
        <dbReference type="EMBL" id="MDN0025191.1"/>
    </source>
</evidence>
<dbReference type="RefSeq" id="WP_273530916.1">
    <property type="nucleotide sequence ID" value="NZ_CALUKV010000002.1"/>
</dbReference>
<gene>
    <name evidence="2" type="ORF">QVN81_08810</name>
    <name evidence="3" type="ORF">QVN84_06600</name>
</gene>
<keyword evidence="1" id="KW-0732">Signal</keyword>
<dbReference type="EMBL" id="JAUEIE010000008">
    <property type="protein sequence ID" value="MDN0023116.1"/>
    <property type="molecule type" value="Genomic_DNA"/>
</dbReference>
<reference evidence="3" key="2">
    <citation type="submission" date="2023-08" db="EMBL/GenBank/DDBJ databases">
        <title>Identification and characterization of horizontal gene transfer across gut microbiota members of farm animals based on homology search.</title>
        <authorList>
            <person name="Schwarzerova J."/>
            <person name="Nykrynova M."/>
            <person name="Jureckova K."/>
            <person name="Cejkova D."/>
            <person name="Rychlik I."/>
        </authorList>
    </citation>
    <scope>NUCLEOTIDE SEQUENCE</scope>
    <source>
        <strain evidence="3">ET15</strain>
        <strain evidence="2">ET37</strain>
    </source>
</reference>
<sequence length="225" mass="24870">MKKLKSITVALALSVATVFSVSSCLDSGNGGTQYPQMSLSDSIEAVNNAIGSFTGKLYYINPTKTTSNREDSVDVKWRISKETMTRGGMTIENFPIKPLALYVTNMTSMVKSKEILEAAPEQVYTTSLIPYLKLEVSNSSYFQYSILPKKKELEFSVDYAGSAHRVKVIFAEYITDASGYYYYPVAYKREKLFQGNIIINKVTVDGVEHSIGTVFGIKGHLTTAG</sequence>
<dbReference type="Proteomes" id="UP001167831">
    <property type="component" value="Unassembled WGS sequence"/>
</dbReference>
<dbReference type="InterPro" id="IPR032293">
    <property type="entry name" value="DUF4840"/>
</dbReference>